<evidence type="ECO:0000313" key="3">
    <source>
        <dbReference type="EMBL" id="KAK4206728.1"/>
    </source>
</evidence>
<feature type="compositionally biased region" description="Gly residues" evidence="1">
    <location>
        <begin position="125"/>
        <end position="144"/>
    </location>
</feature>
<feature type="compositionally biased region" description="Gly residues" evidence="1">
    <location>
        <begin position="313"/>
        <end position="336"/>
    </location>
</feature>
<reference evidence="3" key="2">
    <citation type="submission" date="2023-05" db="EMBL/GenBank/DDBJ databases">
        <authorList>
            <consortium name="Lawrence Berkeley National Laboratory"/>
            <person name="Steindorff A."/>
            <person name="Hensen N."/>
            <person name="Bonometti L."/>
            <person name="Westerberg I."/>
            <person name="Brannstrom I.O."/>
            <person name="Guillou S."/>
            <person name="Cros-Aarteil S."/>
            <person name="Calhoun S."/>
            <person name="Haridas S."/>
            <person name="Kuo A."/>
            <person name="Mondo S."/>
            <person name="Pangilinan J."/>
            <person name="Riley R."/>
            <person name="Labutti K."/>
            <person name="Andreopoulos B."/>
            <person name="Lipzen A."/>
            <person name="Chen C."/>
            <person name="Yanf M."/>
            <person name="Daum C."/>
            <person name="Ng V."/>
            <person name="Clum A."/>
            <person name="Ohm R."/>
            <person name="Martin F."/>
            <person name="Silar P."/>
            <person name="Natvig D."/>
            <person name="Lalanne C."/>
            <person name="Gautier V."/>
            <person name="Ament-Velasquez S.L."/>
            <person name="Kruys A."/>
            <person name="Hutchinson M.I."/>
            <person name="Powell A.J."/>
            <person name="Barry K."/>
            <person name="Miller A.N."/>
            <person name="Grigoriev I.V."/>
            <person name="Debuchy R."/>
            <person name="Gladieux P."/>
            <person name="Thoren M.H."/>
            <person name="Johannesson H."/>
        </authorList>
    </citation>
    <scope>NUCLEOTIDE SEQUENCE</scope>
    <source>
        <strain evidence="3">PSN293</strain>
    </source>
</reference>
<feature type="region of interest" description="Disordered" evidence="1">
    <location>
        <begin position="313"/>
        <end position="338"/>
    </location>
</feature>
<organism evidence="3 4">
    <name type="scientific">Rhypophila decipiens</name>
    <dbReference type="NCBI Taxonomy" id="261697"/>
    <lineage>
        <taxon>Eukaryota</taxon>
        <taxon>Fungi</taxon>
        <taxon>Dikarya</taxon>
        <taxon>Ascomycota</taxon>
        <taxon>Pezizomycotina</taxon>
        <taxon>Sordariomycetes</taxon>
        <taxon>Sordariomycetidae</taxon>
        <taxon>Sordariales</taxon>
        <taxon>Naviculisporaceae</taxon>
        <taxon>Rhypophila</taxon>
    </lineage>
</organism>
<sequence length="368" mass="37842">MYLSPHCSPDPWSPGPEKAPGGEHIARRQAEIPENARRAFFLHEQAIQKREDYLTTDRAVGIIVGVILGVFFVGFIMILYVYRRCTVYNPPPRGRHGRRPSDKRTGLKLFQSNTRVVNEHEDGGRGLPGGARWRGGRGQPGGEGGKLEMGEIRAEDIREHRAAGDDGQNRAGTGEDYPRVLGGKAIGGSAQGGAGGAGGVGGSGGNGGQGGDGGDASIRVEAHAAVYVFMMCCMSKRPGRKPRPGRRRRRRWGLMSSEGSTSSSPVAVGRLEGLAAAAAVALARPSEDLGGAGVDVAININAEGGYAAGGIAHGGQGGRGGEGGEGEGGGRGGEGGSATAEVVAATPIYPGLLCCVFVSPAPQVSEAD</sequence>
<comment type="caution">
    <text evidence="3">The sequence shown here is derived from an EMBL/GenBank/DDBJ whole genome shotgun (WGS) entry which is preliminary data.</text>
</comment>
<keyword evidence="2" id="KW-1133">Transmembrane helix</keyword>
<feature type="region of interest" description="Disordered" evidence="1">
    <location>
        <begin position="191"/>
        <end position="214"/>
    </location>
</feature>
<gene>
    <name evidence="3" type="ORF">QBC37DRAFT_434512</name>
</gene>
<evidence type="ECO:0000256" key="1">
    <source>
        <dbReference type="SAM" id="MobiDB-lite"/>
    </source>
</evidence>
<keyword evidence="4" id="KW-1185">Reference proteome</keyword>
<proteinExistence type="predicted"/>
<protein>
    <submittedName>
        <fullName evidence="3">Uncharacterized protein</fullName>
    </submittedName>
</protein>
<feature type="compositionally biased region" description="Low complexity" evidence="1">
    <location>
        <begin position="256"/>
        <end position="265"/>
    </location>
</feature>
<dbReference type="EMBL" id="MU858360">
    <property type="protein sequence ID" value="KAK4206728.1"/>
    <property type="molecule type" value="Genomic_DNA"/>
</dbReference>
<dbReference type="Proteomes" id="UP001301769">
    <property type="component" value="Unassembled WGS sequence"/>
</dbReference>
<feature type="region of interest" description="Disordered" evidence="1">
    <location>
        <begin position="237"/>
        <end position="265"/>
    </location>
</feature>
<dbReference type="AlphaFoldDB" id="A0AAN6XU83"/>
<name>A0AAN6XU83_9PEZI</name>
<feature type="transmembrane region" description="Helical" evidence="2">
    <location>
        <begin position="59"/>
        <end position="82"/>
    </location>
</feature>
<feature type="region of interest" description="Disordered" evidence="1">
    <location>
        <begin position="1"/>
        <end position="23"/>
    </location>
</feature>
<keyword evidence="2" id="KW-0812">Transmembrane</keyword>
<evidence type="ECO:0000313" key="4">
    <source>
        <dbReference type="Proteomes" id="UP001301769"/>
    </source>
</evidence>
<accession>A0AAN6XU83</accession>
<reference evidence="3" key="1">
    <citation type="journal article" date="2023" name="Mol. Phylogenet. Evol.">
        <title>Genome-scale phylogeny and comparative genomics of the fungal order Sordariales.</title>
        <authorList>
            <person name="Hensen N."/>
            <person name="Bonometti L."/>
            <person name="Westerberg I."/>
            <person name="Brannstrom I.O."/>
            <person name="Guillou S."/>
            <person name="Cros-Aarteil S."/>
            <person name="Calhoun S."/>
            <person name="Haridas S."/>
            <person name="Kuo A."/>
            <person name="Mondo S."/>
            <person name="Pangilinan J."/>
            <person name="Riley R."/>
            <person name="LaButti K."/>
            <person name="Andreopoulos B."/>
            <person name="Lipzen A."/>
            <person name="Chen C."/>
            <person name="Yan M."/>
            <person name="Daum C."/>
            <person name="Ng V."/>
            <person name="Clum A."/>
            <person name="Steindorff A."/>
            <person name="Ohm R.A."/>
            <person name="Martin F."/>
            <person name="Silar P."/>
            <person name="Natvig D.O."/>
            <person name="Lalanne C."/>
            <person name="Gautier V."/>
            <person name="Ament-Velasquez S.L."/>
            <person name="Kruys A."/>
            <person name="Hutchinson M.I."/>
            <person name="Powell A.J."/>
            <person name="Barry K."/>
            <person name="Miller A.N."/>
            <person name="Grigoriev I.V."/>
            <person name="Debuchy R."/>
            <person name="Gladieux P."/>
            <person name="Hiltunen Thoren M."/>
            <person name="Johannesson H."/>
        </authorList>
    </citation>
    <scope>NUCLEOTIDE SEQUENCE</scope>
    <source>
        <strain evidence="3">PSN293</strain>
    </source>
</reference>
<feature type="region of interest" description="Disordered" evidence="1">
    <location>
        <begin position="90"/>
        <end position="148"/>
    </location>
</feature>
<keyword evidence="2" id="KW-0472">Membrane</keyword>
<evidence type="ECO:0000256" key="2">
    <source>
        <dbReference type="SAM" id="Phobius"/>
    </source>
</evidence>
<feature type="compositionally biased region" description="Basic residues" evidence="1">
    <location>
        <begin position="237"/>
        <end position="252"/>
    </location>
</feature>